<evidence type="ECO:0000259" key="3">
    <source>
        <dbReference type="Pfam" id="PF01979"/>
    </source>
</evidence>
<dbReference type="EMBL" id="JAXBLV010000178">
    <property type="protein sequence ID" value="MDY3560398.1"/>
    <property type="molecule type" value="Genomic_DNA"/>
</dbReference>
<dbReference type="InterPro" id="IPR011059">
    <property type="entry name" value="Metal-dep_hydrolase_composite"/>
</dbReference>
<evidence type="ECO:0000313" key="5">
    <source>
        <dbReference type="Proteomes" id="UP001272242"/>
    </source>
</evidence>
<dbReference type="InterPro" id="IPR051781">
    <property type="entry name" value="Metallo-dep_Hydrolase"/>
</dbReference>
<comment type="caution">
    <text evidence="4">The sequence shown here is derived from an EMBL/GenBank/DDBJ whole genome shotgun (WGS) entry which is preliminary data.</text>
</comment>
<accession>A0ABU5F2R2</accession>
<protein>
    <submittedName>
        <fullName evidence="4">Amidohydrolase family protein</fullName>
    </submittedName>
</protein>
<gene>
    <name evidence="4" type="ORF">R5W23_001632</name>
</gene>
<feature type="signal peptide" evidence="2">
    <location>
        <begin position="1"/>
        <end position="22"/>
    </location>
</feature>
<keyword evidence="2" id="KW-0732">Signal</keyword>
<dbReference type="SUPFAM" id="SSF51556">
    <property type="entry name" value="Metallo-dependent hydrolases"/>
    <property type="match status" value="3"/>
</dbReference>
<sequence>MNTARFALLGALAAAAFVPVAAQKPSDLAPSAYAIRDAKVVTEAGTVLPKATLVIRDGLIAAVGEGVAVPPDALVIEGKGLTVYPGFIDAATTRGYDVGLRRSLGGPPAPEDLAADPLVATKPDHRKGLTPEFAVQTAFKLDEESAAPWRKVGFTAQLVAPDGGYLSGTSALVSLSGSVPRDATLRGPVALHARFGRVAGAEYPVSLMGVMAHARQTMLDAGWLKRQWAAYESRGKTGKRPPADPCLEALWPALDGQLPVAFEADSADEINRALDFAAEFKLKPLIVGGRSAWKVADRLAKEQVPVVLRLDFASAPERESELPVRVREDQERLRQQDVGCAAALHKAGVKFAFTTQGLAPNRFQQNVRKAIAAGLPADAALASLTGTAADILGASSQVGRIAKGRAAHLLVCDGAFDSAATKYKFAFSDGVRFDLTAPTPPAGATAPAPGGDTPAPKKGNRPRPDADAVPAPAGPAPAPKGPFGSGRPGAERDTPPFNGAALRAVVPMLDAAELTATETEADRKPPVRTGGSVLIRGATVLTGTGKTLPNTDILVESGKIRAIGSSLPAAAGVKVIDANGMFVTAGIIDSHSHFAMSGGVNESSLSVVPEVRVRDVIDSEDVQVYRALGGGVTTARLLHGSANVIGGQDAVIKMKYGATAREMLVTSGPRGVKFALGENVKRTDGRFPNSRLGVEAVLVRAFTEAQAYQKKWAEYESRKGTSDPLPEPRRDLRLEALADILKGDVRVHSHCYRADEILMLLRVADQFGVKVKSLQHVLEGYKVAPEIAAHGASVSLFSDWWAYKIEAFDAIPYAAKLLKDAGASVCLKSDDNELMRHLNQEAAKLVKYCGFTPEEALHTITLNPAKQLGLDTRLGTVEVSKDADLAIFNGHPLNSFARCEMTLIEGEIYFQRSPKLTPFDPAAAEPAKPAPKFAALPELPKGTYVLHGGTVHSPGKEPFVGTVTVDAATGKFLHVAQGGLKVGGARPAVREVDCTGLHIFPGMIDAGTVLGLVEIDSARETNDFREGGDFQPDLRASVGINPDSELIPVTRANGVTTALTRPTGSLLPGQGALINLAGWVPAEMVAVDGLTLHIEYPPANAGGFRGGFNPTVAFESDGASAARFRREQKLTQLKELFETARRYDDAKKAGAPVAANPRLDALRPFVRGEKPVVFTAERKADIAGVLKLADELKVKPILSGASEAWKLAEELKRRDVPVILGPVMSIPRETGDKYDAAYTAAAKLHAAGVRFCIRSAGSNNARNLPYEAAMAVAHGLPPEEGLKAVTLYPAEILGVADRFGSIEVGKRANLVIANGDVLQATAQVLCVFVDGKPHEPTSKQSRLFDKYQKRLNEGRERSPGR</sequence>
<dbReference type="Proteomes" id="UP001272242">
    <property type="component" value="Unassembled WGS sequence"/>
</dbReference>
<feature type="domain" description="Amidohydrolase-related" evidence="3">
    <location>
        <begin position="582"/>
        <end position="897"/>
    </location>
</feature>
<dbReference type="SUPFAM" id="SSF51338">
    <property type="entry name" value="Composite domain of metallo-dependent hydrolases"/>
    <property type="match status" value="3"/>
</dbReference>
<dbReference type="InterPro" id="IPR006680">
    <property type="entry name" value="Amidohydro-rel"/>
</dbReference>
<dbReference type="InterPro" id="IPR032466">
    <property type="entry name" value="Metal_Hydrolase"/>
</dbReference>
<organism evidence="4 5">
    <name type="scientific">Gemmata algarum</name>
    <dbReference type="NCBI Taxonomy" id="2975278"/>
    <lineage>
        <taxon>Bacteria</taxon>
        <taxon>Pseudomonadati</taxon>
        <taxon>Planctomycetota</taxon>
        <taxon>Planctomycetia</taxon>
        <taxon>Gemmatales</taxon>
        <taxon>Gemmataceae</taxon>
        <taxon>Gemmata</taxon>
    </lineage>
</organism>
<dbReference type="PANTHER" id="PTHR43135:SF3">
    <property type="entry name" value="ALPHA-D-RIBOSE 1-METHYLPHOSPHONATE 5-TRIPHOSPHATE DIPHOSPHATASE"/>
    <property type="match status" value="1"/>
</dbReference>
<reference evidence="5" key="1">
    <citation type="journal article" date="2023" name="Mar. Drugs">
        <title>Gemmata algarum, a Novel Planctomycete Isolated from an Algal Mat, Displays Antimicrobial Activity.</title>
        <authorList>
            <person name="Kumar G."/>
            <person name="Kallscheuer N."/>
            <person name="Kashif M."/>
            <person name="Ahamad S."/>
            <person name="Jagadeeshwari U."/>
            <person name="Pannikurungottu S."/>
            <person name="Haufschild T."/>
            <person name="Kabuu M."/>
            <person name="Sasikala C."/>
            <person name="Jogler C."/>
            <person name="Ramana C."/>
        </authorList>
    </citation>
    <scope>NUCLEOTIDE SEQUENCE [LARGE SCALE GENOMIC DNA]</scope>
    <source>
        <strain evidence="5">JC673</strain>
    </source>
</reference>
<feature type="domain" description="Amidohydrolase-related" evidence="3">
    <location>
        <begin position="1238"/>
        <end position="1332"/>
    </location>
</feature>
<feature type="chain" id="PRO_5045413741" evidence="2">
    <location>
        <begin position="23"/>
        <end position="1361"/>
    </location>
</feature>
<dbReference type="RefSeq" id="WP_320686979.1">
    <property type="nucleotide sequence ID" value="NZ_JAXBLV010000178.1"/>
</dbReference>
<name>A0ABU5F2R2_9BACT</name>
<feature type="compositionally biased region" description="Low complexity" evidence="1">
    <location>
        <begin position="442"/>
        <end position="456"/>
    </location>
</feature>
<evidence type="ECO:0000256" key="2">
    <source>
        <dbReference type="SAM" id="SignalP"/>
    </source>
</evidence>
<keyword evidence="5" id="KW-1185">Reference proteome</keyword>
<dbReference type="Pfam" id="PF01979">
    <property type="entry name" value="Amidohydro_1"/>
    <property type="match status" value="3"/>
</dbReference>
<feature type="region of interest" description="Disordered" evidence="1">
    <location>
        <begin position="438"/>
        <end position="497"/>
    </location>
</feature>
<proteinExistence type="predicted"/>
<feature type="region of interest" description="Disordered" evidence="1">
    <location>
        <begin position="1335"/>
        <end position="1361"/>
    </location>
</feature>
<feature type="domain" description="Amidohydrolase-related" evidence="3">
    <location>
        <begin position="326"/>
        <end position="424"/>
    </location>
</feature>
<dbReference type="PANTHER" id="PTHR43135">
    <property type="entry name" value="ALPHA-D-RIBOSE 1-METHYLPHOSPHONATE 5-TRIPHOSPHATE DIPHOSPHATASE"/>
    <property type="match status" value="1"/>
</dbReference>
<dbReference type="Gene3D" id="3.20.20.140">
    <property type="entry name" value="Metal-dependent hydrolases"/>
    <property type="match status" value="3"/>
</dbReference>
<evidence type="ECO:0000313" key="4">
    <source>
        <dbReference type="EMBL" id="MDY3560398.1"/>
    </source>
</evidence>
<dbReference type="Gene3D" id="2.30.40.10">
    <property type="entry name" value="Urease, subunit C, domain 1"/>
    <property type="match status" value="2"/>
</dbReference>
<evidence type="ECO:0000256" key="1">
    <source>
        <dbReference type="SAM" id="MobiDB-lite"/>
    </source>
</evidence>